<feature type="region of interest" description="Disordered" evidence="1">
    <location>
        <begin position="271"/>
        <end position="342"/>
    </location>
</feature>
<feature type="compositionally biased region" description="Polar residues" evidence="1">
    <location>
        <begin position="110"/>
        <end position="121"/>
    </location>
</feature>
<dbReference type="Proteomes" id="UP001168146">
    <property type="component" value="Unassembled WGS sequence"/>
</dbReference>
<sequence>MDSKQRYLRDVGRLAAEDHELKTELSAREKEVAEAIEKRDGVKCRVLKIEQQPLTAAREYAIRSQHPTTTPLENRPIARPMDIQASATASGRSRLEQDDEYLSDAPRPRPQTSQARKTGQAQEPEPARLDSIHPDFPTVIYLKGVWTEMWCGRCGTNYNLKTHKSFSGVKGLHEHWKHVHASQLEDRSQDACLADSGLRVVSSSDAKLMRAGKGPRDVTIGNRIADDYLDRMLAKVPNRRHTASPALGTPNIVASSISSANNTLRAHKIPRASLTSTSKLSAPTLVKRSKRPASTSPPASARTERLTEYEAYQNLEAHAKADGTPRKKKKRSNSGRPDYRIKTAEELEALQDEGSEEWEISCAW</sequence>
<gene>
    <name evidence="2" type="ORF">LTR82_004809</name>
</gene>
<reference evidence="2" key="1">
    <citation type="submission" date="2021-12" db="EMBL/GenBank/DDBJ databases">
        <title>Black yeast isolated from Biological Soil Crust.</title>
        <authorList>
            <person name="Kurbessoian T."/>
        </authorList>
    </citation>
    <scope>NUCLEOTIDE SEQUENCE</scope>
    <source>
        <strain evidence="2">CCFEE 5208</strain>
    </source>
</reference>
<dbReference type="EMBL" id="JASUXU010000010">
    <property type="protein sequence ID" value="KAK0324370.1"/>
    <property type="molecule type" value="Genomic_DNA"/>
</dbReference>
<feature type="region of interest" description="Disordered" evidence="1">
    <location>
        <begin position="60"/>
        <end position="132"/>
    </location>
</feature>
<evidence type="ECO:0000313" key="2">
    <source>
        <dbReference type="EMBL" id="KAK0324370.1"/>
    </source>
</evidence>
<evidence type="ECO:0000256" key="1">
    <source>
        <dbReference type="SAM" id="MobiDB-lite"/>
    </source>
</evidence>
<proteinExistence type="predicted"/>
<comment type="caution">
    <text evidence="2">The sequence shown here is derived from an EMBL/GenBank/DDBJ whole genome shotgun (WGS) entry which is preliminary data.</text>
</comment>
<accession>A0AAN6FVW9</accession>
<dbReference type="AlphaFoldDB" id="A0AAN6FVW9"/>
<evidence type="ECO:0000313" key="3">
    <source>
        <dbReference type="Proteomes" id="UP001168146"/>
    </source>
</evidence>
<protein>
    <submittedName>
        <fullName evidence="2">Uncharacterized protein</fullName>
    </submittedName>
</protein>
<organism evidence="2 3">
    <name type="scientific">Friedmanniomyces endolithicus</name>
    <dbReference type="NCBI Taxonomy" id="329885"/>
    <lineage>
        <taxon>Eukaryota</taxon>
        <taxon>Fungi</taxon>
        <taxon>Dikarya</taxon>
        <taxon>Ascomycota</taxon>
        <taxon>Pezizomycotina</taxon>
        <taxon>Dothideomycetes</taxon>
        <taxon>Dothideomycetidae</taxon>
        <taxon>Mycosphaerellales</taxon>
        <taxon>Teratosphaeriaceae</taxon>
        <taxon>Friedmanniomyces</taxon>
    </lineage>
</organism>
<name>A0AAN6FVW9_9PEZI</name>